<evidence type="ECO:0000256" key="1">
    <source>
        <dbReference type="ARBA" id="ARBA00022741"/>
    </source>
</evidence>
<feature type="compositionally biased region" description="Basic and acidic residues" evidence="3">
    <location>
        <begin position="108"/>
        <end position="119"/>
    </location>
</feature>
<gene>
    <name evidence="4" type="ORF">RFI_08982</name>
</gene>
<dbReference type="InterPro" id="IPR001806">
    <property type="entry name" value="Small_GTPase"/>
</dbReference>
<evidence type="ECO:0000313" key="5">
    <source>
        <dbReference type="Proteomes" id="UP000023152"/>
    </source>
</evidence>
<dbReference type="PROSITE" id="PS51419">
    <property type="entry name" value="RAB"/>
    <property type="match status" value="1"/>
</dbReference>
<dbReference type="GO" id="GO:0005525">
    <property type="term" value="F:GTP binding"/>
    <property type="evidence" value="ECO:0007669"/>
    <property type="project" value="UniProtKB-KW"/>
</dbReference>
<dbReference type="AlphaFoldDB" id="X6NR03"/>
<dbReference type="EMBL" id="ASPP01006833">
    <property type="protein sequence ID" value="ETO28149.1"/>
    <property type="molecule type" value="Genomic_DNA"/>
</dbReference>
<dbReference type="Pfam" id="PF00071">
    <property type="entry name" value="Ras"/>
    <property type="match status" value="1"/>
</dbReference>
<dbReference type="Proteomes" id="UP000023152">
    <property type="component" value="Unassembled WGS sequence"/>
</dbReference>
<dbReference type="GO" id="GO:0003924">
    <property type="term" value="F:GTPase activity"/>
    <property type="evidence" value="ECO:0007669"/>
    <property type="project" value="InterPro"/>
</dbReference>
<feature type="region of interest" description="Disordered" evidence="3">
    <location>
        <begin position="92"/>
        <end position="129"/>
    </location>
</feature>
<reference evidence="4 5" key="1">
    <citation type="journal article" date="2013" name="Curr. Biol.">
        <title>The Genome of the Foraminiferan Reticulomyxa filosa.</title>
        <authorList>
            <person name="Glockner G."/>
            <person name="Hulsmann N."/>
            <person name="Schleicher M."/>
            <person name="Noegel A.A."/>
            <person name="Eichinger L."/>
            <person name="Gallinger C."/>
            <person name="Pawlowski J."/>
            <person name="Sierra R."/>
            <person name="Euteneuer U."/>
            <person name="Pillet L."/>
            <person name="Moustafa A."/>
            <person name="Platzer M."/>
            <person name="Groth M."/>
            <person name="Szafranski K."/>
            <person name="Schliwa M."/>
        </authorList>
    </citation>
    <scope>NUCLEOTIDE SEQUENCE [LARGE SCALE GENOMIC DNA]</scope>
</reference>
<dbReference type="PANTHER" id="PTHR47977">
    <property type="entry name" value="RAS-RELATED PROTEIN RAB"/>
    <property type="match status" value="1"/>
</dbReference>
<accession>X6NR03</accession>
<keyword evidence="2" id="KW-0342">GTP-binding</keyword>
<dbReference type="SMART" id="SM00173">
    <property type="entry name" value="RAS"/>
    <property type="match status" value="1"/>
</dbReference>
<proteinExistence type="predicted"/>
<dbReference type="InterPro" id="IPR027417">
    <property type="entry name" value="P-loop_NTPase"/>
</dbReference>
<keyword evidence="5" id="KW-1185">Reference proteome</keyword>
<comment type="caution">
    <text evidence="4">The sequence shown here is derived from an EMBL/GenBank/DDBJ whole genome shotgun (WGS) entry which is preliminary data.</text>
</comment>
<evidence type="ECO:0000256" key="2">
    <source>
        <dbReference type="ARBA" id="ARBA00023134"/>
    </source>
</evidence>
<protein>
    <submittedName>
        <fullName evidence="4">Uncharacterized protein</fullName>
    </submittedName>
</protein>
<organism evidence="4 5">
    <name type="scientific">Reticulomyxa filosa</name>
    <dbReference type="NCBI Taxonomy" id="46433"/>
    <lineage>
        <taxon>Eukaryota</taxon>
        <taxon>Sar</taxon>
        <taxon>Rhizaria</taxon>
        <taxon>Retaria</taxon>
        <taxon>Foraminifera</taxon>
        <taxon>Monothalamids</taxon>
        <taxon>Reticulomyxidae</taxon>
        <taxon>Reticulomyxa</taxon>
    </lineage>
</organism>
<keyword evidence="1" id="KW-0547">Nucleotide-binding</keyword>
<dbReference type="SMART" id="SM00175">
    <property type="entry name" value="RAB"/>
    <property type="match status" value="1"/>
</dbReference>
<name>X6NR03_RETFI</name>
<dbReference type="Gene3D" id="3.40.50.300">
    <property type="entry name" value="P-loop containing nucleotide triphosphate hydrolases"/>
    <property type="match status" value="1"/>
</dbReference>
<evidence type="ECO:0000313" key="4">
    <source>
        <dbReference type="EMBL" id="ETO28149.1"/>
    </source>
</evidence>
<dbReference type="InterPro" id="IPR050227">
    <property type="entry name" value="Rab"/>
</dbReference>
<sequence>MSQDQQETVANETCEDLKSWLIENDLGAIVSQLESSLTLEALSNLSPEQEERLFEQMTMSMATRSKLKNALQELQAKKNGTVLKHEGQNMDSVNAKGDQVNSTLQNGKESKTIEPHEDDAFSNDSSKQSKIHMPVLDPKFRERMREQKKESHPHTCINVCSFSPFFEIIKQNKKKNYLATMSKIVNGKRAKIPLQYHKKIVMAGAQSVGKSCIAIRLVRNTFDANMQATLGSSFLTYTLHVDYFTFELDIWDSHAGIVNSTFFLFAPFFNGKLQIQKNYDRMNDAMTLMNTFSFAEVSRIRENATAHQILIALVGNKCDLKDQREVNFDEVYSYAKEENLLFVEASAKTGENIHELFLLMAKCLPLEGGHVQGGHLGSVDLNTELSKSKGCC</sequence>
<evidence type="ECO:0000256" key="3">
    <source>
        <dbReference type="SAM" id="MobiDB-lite"/>
    </source>
</evidence>
<dbReference type="PRINTS" id="PR00449">
    <property type="entry name" value="RASTRNSFRMNG"/>
</dbReference>
<dbReference type="SUPFAM" id="SSF52540">
    <property type="entry name" value="P-loop containing nucleoside triphosphate hydrolases"/>
    <property type="match status" value="1"/>
</dbReference>